<accession>A0A5E4PQ88</accession>
<dbReference type="AlphaFoldDB" id="A0A5E4PQ88"/>
<dbReference type="Proteomes" id="UP000324832">
    <property type="component" value="Unassembled WGS sequence"/>
</dbReference>
<evidence type="ECO:0000256" key="1">
    <source>
        <dbReference type="SAM" id="MobiDB-lite"/>
    </source>
</evidence>
<name>A0A5E4PQ88_9NEOP</name>
<feature type="compositionally biased region" description="Basic and acidic residues" evidence="1">
    <location>
        <begin position="1"/>
        <end position="12"/>
    </location>
</feature>
<feature type="region of interest" description="Disordered" evidence="1">
    <location>
        <begin position="1"/>
        <end position="27"/>
    </location>
</feature>
<sequence>MMQIKTREKTDGQYHPAQTQAPARDLHDRFDATSDFAACRTSRLIEASIEPATNLAVKRSRDADMDVERKRYRVAGHAHYSQTVQ</sequence>
<evidence type="ECO:0000313" key="3">
    <source>
        <dbReference type="Proteomes" id="UP000324832"/>
    </source>
</evidence>
<organism evidence="2 3">
    <name type="scientific">Leptidea sinapis</name>
    <dbReference type="NCBI Taxonomy" id="189913"/>
    <lineage>
        <taxon>Eukaryota</taxon>
        <taxon>Metazoa</taxon>
        <taxon>Ecdysozoa</taxon>
        <taxon>Arthropoda</taxon>
        <taxon>Hexapoda</taxon>
        <taxon>Insecta</taxon>
        <taxon>Pterygota</taxon>
        <taxon>Neoptera</taxon>
        <taxon>Endopterygota</taxon>
        <taxon>Lepidoptera</taxon>
        <taxon>Glossata</taxon>
        <taxon>Ditrysia</taxon>
        <taxon>Papilionoidea</taxon>
        <taxon>Pieridae</taxon>
        <taxon>Dismorphiinae</taxon>
        <taxon>Leptidea</taxon>
    </lineage>
</organism>
<dbReference type="EMBL" id="FZQP02000260">
    <property type="protein sequence ID" value="VVC88187.1"/>
    <property type="molecule type" value="Genomic_DNA"/>
</dbReference>
<reference evidence="2 3" key="1">
    <citation type="submission" date="2017-07" db="EMBL/GenBank/DDBJ databases">
        <authorList>
            <person name="Talla V."/>
            <person name="Backstrom N."/>
        </authorList>
    </citation>
    <scope>NUCLEOTIDE SEQUENCE [LARGE SCALE GENOMIC DNA]</scope>
</reference>
<proteinExistence type="predicted"/>
<protein>
    <submittedName>
        <fullName evidence="2">Uncharacterized protein</fullName>
    </submittedName>
</protein>
<gene>
    <name evidence="2" type="ORF">LSINAPIS_LOCUS1618</name>
</gene>
<keyword evidence="3" id="KW-1185">Reference proteome</keyword>
<evidence type="ECO:0000313" key="2">
    <source>
        <dbReference type="EMBL" id="VVC88187.1"/>
    </source>
</evidence>